<name>A0A1I0ATI4_9FIRM</name>
<dbReference type="Gene3D" id="1.10.8.10">
    <property type="entry name" value="DNA helicase RuvA subunit, C-terminal domain"/>
    <property type="match status" value="1"/>
</dbReference>
<dbReference type="CDD" id="cd14360">
    <property type="entry name" value="UBA_NAC_like_bac"/>
    <property type="match status" value="1"/>
</dbReference>
<evidence type="ECO:0000256" key="1">
    <source>
        <dbReference type="SAM" id="Phobius"/>
    </source>
</evidence>
<dbReference type="InterPro" id="IPR009060">
    <property type="entry name" value="UBA-like_sf"/>
</dbReference>
<keyword evidence="4" id="KW-1185">Reference proteome</keyword>
<proteinExistence type="predicted"/>
<sequence length="157" mass="17586">MGIDLEKIDLLRNRANVSYEEAKTALEKSDNDLVEALILLEKDNKTKPDKKKESETFVNNATSFIKDIIEKGNETRLIIKKEERNIVNLSLTVTVIGSIVAPVIPLAGIPLALITRHKIRIEKKNGEDMKVNKVFDKVSSSVNSIMDGTEKDPKEDL</sequence>
<dbReference type="RefSeq" id="WP_090440378.1">
    <property type="nucleotide sequence ID" value="NZ_FOHU01000003.1"/>
</dbReference>
<protein>
    <recommendedName>
        <fullName evidence="2">DUF4342 domain-containing protein</fullName>
    </recommendedName>
</protein>
<keyword evidence="1" id="KW-0472">Membrane</keyword>
<evidence type="ECO:0000313" key="3">
    <source>
        <dbReference type="EMBL" id="SES97218.1"/>
    </source>
</evidence>
<feature type="transmembrane region" description="Helical" evidence="1">
    <location>
        <begin position="91"/>
        <end position="114"/>
    </location>
</feature>
<dbReference type="Proteomes" id="UP000199568">
    <property type="component" value="Unassembled WGS sequence"/>
</dbReference>
<keyword evidence="1" id="KW-0812">Transmembrane</keyword>
<keyword evidence="1" id="KW-1133">Transmembrane helix</keyword>
<accession>A0A1I0ATI4</accession>
<gene>
    <name evidence="3" type="ORF">SAMN05660297_01057</name>
</gene>
<evidence type="ECO:0000259" key="2">
    <source>
        <dbReference type="Pfam" id="PF14242"/>
    </source>
</evidence>
<dbReference type="InterPro" id="IPR025642">
    <property type="entry name" value="DUF4342"/>
</dbReference>
<dbReference type="AlphaFoldDB" id="A0A1I0ATI4"/>
<dbReference type="STRING" id="426128.SAMN05660297_01057"/>
<dbReference type="SUPFAM" id="SSF46934">
    <property type="entry name" value="UBA-like"/>
    <property type="match status" value="1"/>
</dbReference>
<reference evidence="3 4" key="1">
    <citation type="submission" date="2016-10" db="EMBL/GenBank/DDBJ databases">
        <authorList>
            <person name="de Groot N.N."/>
        </authorList>
    </citation>
    <scope>NUCLEOTIDE SEQUENCE [LARGE SCALE GENOMIC DNA]</scope>
    <source>
        <strain evidence="3 4">DSM 18979</strain>
    </source>
</reference>
<dbReference type="OrthoDB" id="3183239at2"/>
<organism evidence="3 4">
    <name type="scientific">Natronincola peptidivorans</name>
    <dbReference type="NCBI Taxonomy" id="426128"/>
    <lineage>
        <taxon>Bacteria</taxon>
        <taxon>Bacillati</taxon>
        <taxon>Bacillota</taxon>
        <taxon>Clostridia</taxon>
        <taxon>Peptostreptococcales</taxon>
        <taxon>Natronincolaceae</taxon>
        <taxon>Natronincola</taxon>
    </lineage>
</organism>
<evidence type="ECO:0000313" key="4">
    <source>
        <dbReference type="Proteomes" id="UP000199568"/>
    </source>
</evidence>
<feature type="domain" description="DUF4342" evidence="2">
    <location>
        <begin position="50"/>
        <end position="123"/>
    </location>
</feature>
<dbReference type="Pfam" id="PF14242">
    <property type="entry name" value="DUF4342"/>
    <property type="match status" value="1"/>
</dbReference>
<dbReference type="EMBL" id="FOHU01000003">
    <property type="protein sequence ID" value="SES97218.1"/>
    <property type="molecule type" value="Genomic_DNA"/>
</dbReference>